<dbReference type="Pfam" id="PF13707">
    <property type="entry name" value="RloB"/>
    <property type="match status" value="1"/>
</dbReference>
<dbReference type="Proteomes" id="UP000249467">
    <property type="component" value="Unassembled WGS sequence"/>
</dbReference>
<dbReference type="EMBL" id="QBML01000050">
    <property type="protein sequence ID" value="PZO35793.1"/>
    <property type="molecule type" value="Genomic_DNA"/>
</dbReference>
<protein>
    <submittedName>
        <fullName evidence="1">RloB domain-containing protein</fullName>
    </submittedName>
</protein>
<sequence length="211" mass="24444">MPKPSFKRNTPKKIIGKKILIACEGKQTEPKYFNAIRQDLRLTTVQVLILPHDGTDPLSVVNTVLEARKDKKREKTWFDDQDSAWAVFDGDEHIANNRPNWCQAIQIAKSQKINLAITNPSIEFWYLIHFQDHSAIIARDKARERLKQHIPDYDKARCYYQKELKVRTKDAIKNANKLDELAKQNKLPEYSNPCCSGISKLVEMLLKLGDR</sequence>
<evidence type="ECO:0000313" key="1">
    <source>
        <dbReference type="EMBL" id="PZO35793.1"/>
    </source>
</evidence>
<dbReference type="AlphaFoldDB" id="A0A2W4VSI3"/>
<evidence type="ECO:0000313" key="2">
    <source>
        <dbReference type="Proteomes" id="UP000249467"/>
    </source>
</evidence>
<gene>
    <name evidence="1" type="ORF">DCF19_23095</name>
</gene>
<accession>A0A2W4VSI3</accession>
<name>A0A2W4VSI3_9CYAN</name>
<proteinExistence type="predicted"/>
<comment type="caution">
    <text evidence="1">The sequence shown here is derived from an EMBL/GenBank/DDBJ whole genome shotgun (WGS) entry which is preliminary data.</text>
</comment>
<reference evidence="1 2" key="1">
    <citation type="submission" date="2018-04" db="EMBL/GenBank/DDBJ databases">
        <authorList>
            <person name="Go L.Y."/>
            <person name="Mitchell J.A."/>
        </authorList>
    </citation>
    <scope>NUCLEOTIDE SEQUENCE [LARGE SCALE GENOMIC DNA]</scope>
    <source>
        <strain evidence="1">ULC066bin1</strain>
    </source>
</reference>
<reference evidence="1 2" key="2">
    <citation type="submission" date="2018-06" db="EMBL/GenBank/DDBJ databases">
        <title>Metagenomic assembly of (sub)arctic Cyanobacteria and their associated microbiome from non-axenic cultures.</title>
        <authorList>
            <person name="Baurain D."/>
        </authorList>
    </citation>
    <scope>NUCLEOTIDE SEQUENCE [LARGE SCALE GENOMIC DNA]</scope>
    <source>
        <strain evidence="1">ULC066bin1</strain>
    </source>
</reference>
<dbReference type="InterPro" id="IPR025591">
    <property type="entry name" value="RloB"/>
</dbReference>
<organism evidence="1 2">
    <name type="scientific">Pseudanabaena frigida</name>
    <dbReference type="NCBI Taxonomy" id="945775"/>
    <lineage>
        <taxon>Bacteria</taxon>
        <taxon>Bacillati</taxon>
        <taxon>Cyanobacteriota</taxon>
        <taxon>Cyanophyceae</taxon>
        <taxon>Pseudanabaenales</taxon>
        <taxon>Pseudanabaenaceae</taxon>
        <taxon>Pseudanabaena</taxon>
    </lineage>
</organism>